<reference evidence="1 2" key="1">
    <citation type="submission" date="2016-03" db="EMBL/GenBank/DDBJ databases">
        <title>Whole genome sequencing of Grifola frondosa 9006-11.</title>
        <authorList>
            <person name="Min B."/>
            <person name="Park H."/>
            <person name="Kim J.-G."/>
            <person name="Cho H."/>
            <person name="Oh Y.-L."/>
            <person name="Kong W.-S."/>
            <person name="Choi I.-G."/>
        </authorList>
    </citation>
    <scope>NUCLEOTIDE SEQUENCE [LARGE SCALE GENOMIC DNA]</scope>
    <source>
        <strain evidence="1 2">9006-11</strain>
    </source>
</reference>
<evidence type="ECO:0000313" key="2">
    <source>
        <dbReference type="Proteomes" id="UP000092993"/>
    </source>
</evidence>
<comment type="caution">
    <text evidence="1">The sequence shown here is derived from an EMBL/GenBank/DDBJ whole genome shotgun (WGS) entry which is preliminary data.</text>
</comment>
<dbReference type="EMBL" id="LUGG01000059">
    <property type="protein sequence ID" value="OBZ65048.1"/>
    <property type="molecule type" value="Genomic_DNA"/>
</dbReference>
<name>A0A1C7LKH4_GRIFR</name>
<protein>
    <submittedName>
        <fullName evidence="1">Uncharacterized protein</fullName>
    </submittedName>
</protein>
<sequence>MPASPAMCVSAFGMRAACFQQRPSTLRHHLLPLPVQASPVPLLGVGSHPISGVHMVAVPPITMRFQRGTVFHICPFLSSSLRLVNHEAHGVAQPSGQSRVT</sequence>
<evidence type="ECO:0000313" key="1">
    <source>
        <dbReference type="EMBL" id="OBZ65048.1"/>
    </source>
</evidence>
<dbReference type="AlphaFoldDB" id="A0A1C7LKH4"/>
<organism evidence="1 2">
    <name type="scientific">Grifola frondosa</name>
    <name type="common">Maitake</name>
    <name type="synonym">Polyporus frondosus</name>
    <dbReference type="NCBI Taxonomy" id="5627"/>
    <lineage>
        <taxon>Eukaryota</taxon>
        <taxon>Fungi</taxon>
        <taxon>Dikarya</taxon>
        <taxon>Basidiomycota</taxon>
        <taxon>Agaricomycotina</taxon>
        <taxon>Agaricomycetes</taxon>
        <taxon>Polyporales</taxon>
        <taxon>Grifolaceae</taxon>
        <taxon>Grifola</taxon>
    </lineage>
</organism>
<proteinExistence type="predicted"/>
<accession>A0A1C7LKH4</accession>
<dbReference type="Proteomes" id="UP000092993">
    <property type="component" value="Unassembled WGS sequence"/>
</dbReference>
<keyword evidence="2" id="KW-1185">Reference proteome</keyword>
<gene>
    <name evidence="1" type="ORF">A0H81_14962</name>
</gene>